<dbReference type="Proteomes" id="UP000095463">
    <property type="component" value="Unassembled WGS sequence"/>
</dbReference>
<feature type="domain" description="Endonuclease/exonuclease/phosphatase" evidence="1">
    <location>
        <begin position="5"/>
        <end position="221"/>
    </location>
</feature>
<keyword evidence="2" id="KW-0255">Endonuclease</keyword>
<dbReference type="GO" id="GO:0004519">
    <property type="term" value="F:endonuclease activity"/>
    <property type="evidence" value="ECO:0007669"/>
    <property type="project" value="UniProtKB-KW"/>
</dbReference>
<gene>
    <name evidence="2" type="ORF">VW23_024335</name>
</gene>
<evidence type="ECO:0000313" key="3">
    <source>
        <dbReference type="Proteomes" id="UP000095463"/>
    </source>
</evidence>
<dbReference type="InterPro" id="IPR051916">
    <property type="entry name" value="GPI-anchor_lipid_remodeler"/>
</dbReference>
<keyword evidence="2" id="KW-0540">Nuclease</keyword>
<protein>
    <submittedName>
        <fullName evidence="2">Endonuclease</fullName>
    </submittedName>
</protein>
<comment type="caution">
    <text evidence="2">The sequence shown here is derived from an EMBL/GenBank/DDBJ whole genome shotgun (WGS) entry which is preliminary data.</text>
</comment>
<dbReference type="GO" id="GO:0006506">
    <property type="term" value="P:GPI anchor biosynthetic process"/>
    <property type="evidence" value="ECO:0007669"/>
    <property type="project" value="TreeGrafter"/>
</dbReference>
<sequence>MIKVASYNIRKSVGTDRRRQPERIMKILAEIDADIVALQEVDRRFGERATTLSPDLIVDFTNYMPVRFGIREQSLGWHGNVLLVKKGIEVRNPQRIELPSFEPRGAVMADVVIGGIALRIVGMHLGLLGNSRMKQADAIVSHLEKLEQHMPTVIMGDLNQWAENGKSLVAFARHHDVIPLGPSFHSRRPMLQLDRIITSRDFKLEAAGVHRTALARTGSDHLPVWASLSLDRAEAAA</sequence>
<reference evidence="2 3" key="1">
    <citation type="journal article" date="2015" name="Genome Announc.">
        <title>Genome Assemblies of Three Soil-Associated Devosia species: D. insulae, D. limi, and D. soli.</title>
        <authorList>
            <person name="Hassan Y.I."/>
            <person name="Lepp D."/>
            <person name="Zhou T."/>
        </authorList>
    </citation>
    <scope>NUCLEOTIDE SEQUENCE [LARGE SCALE GENOMIC DNA]</scope>
    <source>
        <strain evidence="2 3">DS-56</strain>
    </source>
</reference>
<dbReference type="EMBL" id="LAJE02000260">
    <property type="protein sequence ID" value="OEO29746.1"/>
    <property type="molecule type" value="Genomic_DNA"/>
</dbReference>
<name>A0A1E5XMB6_9HYPH</name>
<dbReference type="InterPro" id="IPR005135">
    <property type="entry name" value="Endo/exonuclease/phosphatase"/>
</dbReference>
<dbReference type="Pfam" id="PF03372">
    <property type="entry name" value="Exo_endo_phos"/>
    <property type="match status" value="1"/>
</dbReference>
<keyword evidence="3" id="KW-1185">Reference proteome</keyword>
<dbReference type="RefSeq" id="WP_069911021.1">
    <property type="nucleotide sequence ID" value="NZ_LAJE02000260.1"/>
</dbReference>
<dbReference type="PANTHER" id="PTHR14859:SF15">
    <property type="entry name" value="ENDONUCLEASE_EXONUCLEASE_PHOSPHATASE DOMAIN-CONTAINING PROTEIN"/>
    <property type="match status" value="1"/>
</dbReference>
<proteinExistence type="predicted"/>
<organism evidence="2 3">
    <name type="scientific">Devosia insulae DS-56</name>
    <dbReference type="NCBI Taxonomy" id="1116389"/>
    <lineage>
        <taxon>Bacteria</taxon>
        <taxon>Pseudomonadati</taxon>
        <taxon>Pseudomonadota</taxon>
        <taxon>Alphaproteobacteria</taxon>
        <taxon>Hyphomicrobiales</taxon>
        <taxon>Devosiaceae</taxon>
        <taxon>Devosia</taxon>
    </lineage>
</organism>
<dbReference type="PANTHER" id="PTHR14859">
    <property type="entry name" value="CALCOFLUOR WHITE HYPERSENSITIVE PROTEIN PRECURSOR"/>
    <property type="match status" value="1"/>
</dbReference>
<dbReference type="Gene3D" id="3.60.10.10">
    <property type="entry name" value="Endonuclease/exonuclease/phosphatase"/>
    <property type="match status" value="1"/>
</dbReference>
<dbReference type="SUPFAM" id="SSF56219">
    <property type="entry name" value="DNase I-like"/>
    <property type="match status" value="1"/>
</dbReference>
<evidence type="ECO:0000259" key="1">
    <source>
        <dbReference type="Pfam" id="PF03372"/>
    </source>
</evidence>
<accession>A0A1E5XMB6</accession>
<dbReference type="InterPro" id="IPR036691">
    <property type="entry name" value="Endo/exonu/phosph_ase_sf"/>
</dbReference>
<dbReference type="GO" id="GO:0016020">
    <property type="term" value="C:membrane"/>
    <property type="evidence" value="ECO:0007669"/>
    <property type="project" value="GOC"/>
</dbReference>
<dbReference type="AlphaFoldDB" id="A0A1E5XMB6"/>
<keyword evidence="2" id="KW-0378">Hydrolase</keyword>
<dbReference type="OrthoDB" id="9813425at2"/>
<evidence type="ECO:0000313" key="2">
    <source>
        <dbReference type="EMBL" id="OEO29746.1"/>
    </source>
</evidence>